<name>T1IMH6_STRMM</name>
<evidence type="ECO:0000256" key="3">
    <source>
        <dbReference type="RuleBase" id="RU003968"/>
    </source>
</evidence>
<dbReference type="PIRSF" id="PIRSF000137">
    <property type="entry name" value="Alcohol_oxidase"/>
    <property type="match status" value="1"/>
</dbReference>
<sequence>MHCIFKHENRDTYGAQLRAKLSYLAHINVGAGGAGSVVASRLSENPLVSVLVLEAGVDATVLTDIPGLAMAGQLSDIDWKYRSVRQNNANFGLCNRESTLPRGKVVGGSSALHYMMYVRGNRNDYAQWKGLGINGWSYEENNPFFLKSENFQSPFIYPDSEKVHNRDGELSVDYIGVGTELTENFLEAGVELGYKKIDYNGPVQTGYSYIQATVRNGTRCSSAKAFLKPQQFRPNLVISLESFVTKILINDKKQAFGVEFEKGGVKNIVLAKKEVILSAGAYSSPQILMLSGIGAKRHLKKHKIPIIHNLPGVGQKHARPPANPLDEALVQYVLDGTGPLSEPVGLQGTAFVNSVYADKTIDFPDMQLVYLLVPSFGLAATKELYNICDDVWDVMSIYPMLQRPKSRGEVKLNSADPHDLPYINPRLFTDKKGDDLKVLVEGILIMPQCAHHPELSNDYFACIAQQTTINFYHTVGTCSMGPSSNPLAVVDERLRVHGIKGLRVADASVIPLEITGNVNVPTVMVGERCADFIKKDNGH</sequence>
<comment type="similarity">
    <text evidence="1 3">Belongs to the GMC oxidoreductase family.</text>
</comment>
<dbReference type="InterPro" id="IPR007867">
    <property type="entry name" value="GMC_OxRtase_C"/>
</dbReference>
<evidence type="ECO:0000256" key="2">
    <source>
        <dbReference type="PIRSR" id="PIRSR000137-2"/>
    </source>
</evidence>
<keyword evidence="3" id="KW-0285">Flavoprotein</keyword>
<dbReference type="GO" id="GO:0050660">
    <property type="term" value="F:flavin adenine dinucleotide binding"/>
    <property type="evidence" value="ECO:0007669"/>
    <property type="project" value="InterPro"/>
</dbReference>
<dbReference type="PROSITE" id="PS00624">
    <property type="entry name" value="GMC_OXRED_2"/>
    <property type="match status" value="1"/>
</dbReference>
<dbReference type="InterPro" id="IPR012132">
    <property type="entry name" value="GMC_OxRdtase"/>
</dbReference>
<dbReference type="Proteomes" id="UP000014500">
    <property type="component" value="Unassembled WGS sequence"/>
</dbReference>
<dbReference type="PROSITE" id="PS00623">
    <property type="entry name" value="GMC_OXRED_1"/>
    <property type="match status" value="1"/>
</dbReference>
<dbReference type="PANTHER" id="PTHR11552:SF227">
    <property type="entry name" value="GLUCOSE DEHYDROGENASE [FAD, QUINONE]-LIKE PROTEIN"/>
    <property type="match status" value="1"/>
</dbReference>
<feature type="domain" description="Glucose-methanol-choline oxidoreductase N-terminal" evidence="5">
    <location>
        <begin position="280"/>
        <end position="294"/>
    </location>
</feature>
<dbReference type="SUPFAM" id="SSF51905">
    <property type="entry name" value="FAD/NAD(P)-binding domain"/>
    <property type="match status" value="1"/>
</dbReference>
<dbReference type="InterPro" id="IPR036188">
    <property type="entry name" value="FAD/NAD-bd_sf"/>
</dbReference>
<dbReference type="Gene3D" id="3.30.560.10">
    <property type="entry name" value="Glucose Oxidase, domain 3"/>
    <property type="match status" value="2"/>
</dbReference>
<dbReference type="EnsemblMetazoa" id="SMAR002179-RA">
    <property type="protein sequence ID" value="SMAR002179-PA"/>
    <property type="gene ID" value="SMAR002179"/>
</dbReference>
<dbReference type="OMA" id="WTVYAIA"/>
<proteinExistence type="inferred from homology"/>
<evidence type="ECO:0000256" key="1">
    <source>
        <dbReference type="ARBA" id="ARBA00010790"/>
    </source>
</evidence>
<dbReference type="Pfam" id="PF00732">
    <property type="entry name" value="GMC_oxred_N"/>
    <property type="match status" value="1"/>
</dbReference>
<dbReference type="SUPFAM" id="SSF54373">
    <property type="entry name" value="FAD-linked reductases, C-terminal domain"/>
    <property type="match status" value="1"/>
</dbReference>
<dbReference type="HOGENOM" id="CLU_002865_7_0_1"/>
<reference evidence="7" key="1">
    <citation type="submission" date="2011-05" db="EMBL/GenBank/DDBJ databases">
        <authorList>
            <person name="Richards S.R."/>
            <person name="Qu J."/>
            <person name="Jiang H."/>
            <person name="Jhangiani S.N."/>
            <person name="Agravi P."/>
            <person name="Goodspeed R."/>
            <person name="Gross S."/>
            <person name="Mandapat C."/>
            <person name="Jackson L."/>
            <person name="Mathew T."/>
            <person name="Pu L."/>
            <person name="Thornton R."/>
            <person name="Saada N."/>
            <person name="Wilczek-Boney K.B."/>
            <person name="Lee S."/>
            <person name="Kovar C."/>
            <person name="Wu Y."/>
            <person name="Scherer S.E."/>
            <person name="Worley K.C."/>
            <person name="Muzny D.M."/>
            <person name="Gibbs R."/>
        </authorList>
    </citation>
    <scope>NUCLEOTIDE SEQUENCE</scope>
    <source>
        <strain evidence="7">Brora</strain>
    </source>
</reference>
<evidence type="ECO:0000259" key="4">
    <source>
        <dbReference type="PROSITE" id="PS00623"/>
    </source>
</evidence>
<evidence type="ECO:0000313" key="7">
    <source>
        <dbReference type="Proteomes" id="UP000014500"/>
    </source>
</evidence>
<reference evidence="6" key="2">
    <citation type="submission" date="2015-02" db="UniProtKB">
        <authorList>
            <consortium name="EnsemblMetazoa"/>
        </authorList>
    </citation>
    <scope>IDENTIFICATION</scope>
</reference>
<dbReference type="AlphaFoldDB" id="T1IMH6"/>
<dbReference type="Gene3D" id="3.50.50.60">
    <property type="entry name" value="FAD/NAD(P)-binding domain"/>
    <property type="match status" value="2"/>
</dbReference>
<dbReference type="STRING" id="126957.T1IMH6"/>
<feature type="binding site" evidence="2">
    <location>
        <position position="244"/>
    </location>
    <ligand>
        <name>FAD</name>
        <dbReference type="ChEBI" id="CHEBI:57692"/>
    </ligand>
</feature>
<keyword evidence="7" id="KW-1185">Reference proteome</keyword>
<dbReference type="Pfam" id="PF05199">
    <property type="entry name" value="GMC_oxred_C"/>
    <property type="match status" value="1"/>
</dbReference>
<accession>T1IMH6</accession>
<evidence type="ECO:0000313" key="6">
    <source>
        <dbReference type="EnsemblMetazoa" id="SMAR002179-PA"/>
    </source>
</evidence>
<dbReference type="EMBL" id="JH431047">
    <property type="status" value="NOT_ANNOTATED_CDS"/>
    <property type="molecule type" value="Genomic_DNA"/>
</dbReference>
<dbReference type="GO" id="GO:0016614">
    <property type="term" value="F:oxidoreductase activity, acting on CH-OH group of donors"/>
    <property type="evidence" value="ECO:0007669"/>
    <property type="project" value="InterPro"/>
</dbReference>
<protein>
    <recommendedName>
        <fullName evidence="4 5">Glucose-methanol-choline oxidoreductase N-terminal domain-containing protein</fullName>
    </recommendedName>
</protein>
<dbReference type="eggNOG" id="KOG1238">
    <property type="taxonomic scope" value="Eukaryota"/>
</dbReference>
<evidence type="ECO:0000259" key="5">
    <source>
        <dbReference type="PROSITE" id="PS00624"/>
    </source>
</evidence>
<dbReference type="InterPro" id="IPR000172">
    <property type="entry name" value="GMC_OxRdtase_N"/>
</dbReference>
<keyword evidence="2 3" id="KW-0274">FAD</keyword>
<organism evidence="6 7">
    <name type="scientific">Strigamia maritima</name>
    <name type="common">European centipede</name>
    <name type="synonym">Geophilus maritimus</name>
    <dbReference type="NCBI Taxonomy" id="126957"/>
    <lineage>
        <taxon>Eukaryota</taxon>
        <taxon>Metazoa</taxon>
        <taxon>Ecdysozoa</taxon>
        <taxon>Arthropoda</taxon>
        <taxon>Myriapoda</taxon>
        <taxon>Chilopoda</taxon>
        <taxon>Pleurostigmophora</taxon>
        <taxon>Geophilomorpha</taxon>
        <taxon>Linotaeniidae</taxon>
        <taxon>Strigamia</taxon>
    </lineage>
</organism>
<dbReference type="PhylomeDB" id="T1IMH6"/>
<feature type="domain" description="Glucose-methanol-choline oxidoreductase N-terminal" evidence="4">
    <location>
        <begin position="103"/>
        <end position="126"/>
    </location>
</feature>
<feature type="binding site" evidence="2">
    <location>
        <position position="105"/>
    </location>
    <ligand>
        <name>FAD</name>
        <dbReference type="ChEBI" id="CHEBI:57692"/>
    </ligand>
</feature>
<dbReference type="PANTHER" id="PTHR11552">
    <property type="entry name" value="GLUCOSE-METHANOL-CHOLINE GMC OXIDOREDUCTASE"/>
    <property type="match status" value="1"/>
</dbReference>
<comment type="cofactor">
    <cofactor evidence="2">
        <name>FAD</name>
        <dbReference type="ChEBI" id="CHEBI:57692"/>
    </cofactor>
</comment>